<keyword evidence="1 4" id="KW-0378">Hydrolase</keyword>
<dbReference type="InterPro" id="IPR002901">
    <property type="entry name" value="MGlyc_endo_b_GlcNAc-like_dom"/>
</dbReference>
<accession>A0A3Q9FAZ8</accession>
<reference evidence="4 5" key="1">
    <citation type="submission" date="2018-12" db="EMBL/GenBank/DDBJ databases">
        <title>Cadmium resistance mechanism in endophytic bacteria Burkholderia cenocepacia YG-3.</title>
        <authorList>
            <person name="Zhang X."/>
            <person name="Wang X."/>
            <person name="Zhu Y."/>
        </authorList>
    </citation>
    <scope>NUCLEOTIDE SEQUENCE [LARGE SCALE GENOMIC DNA]</scope>
    <source>
        <strain evidence="4 5">YG-3</strain>
    </source>
</reference>
<name>A0A3Q9FAZ8_9BURK</name>
<dbReference type="GO" id="GO:0071973">
    <property type="term" value="P:bacterial-type flagellum-dependent cell motility"/>
    <property type="evidence" value="ECO:0007669"/>
    <property type="project" value="TreeGrafter"/>
</dbReference>
<dbReference type="InterPro" id="IPR051056">
    <property type="entry name" value="Glycosyl_Hydrolase_73"/>
</dbReference>
<evidence type="ECO:0000256" key="1">
    <source>
        <dbReference type="ARBA" id="ARBA00022801"/>
    </source>
</evidence>
<dbReference type="PANTHER" id="PTHR33308">
    <property type="entry name" value="PEPTIDOGLYCAN HYDROLASE FLGJ"/>
    <property type="match status" value="1"/>
</dbReference>
<keyword evidence="4" id="KW-0966">Cell projection</keyword>
<evidence type="ECO:0000313" key="5">
    <source>
        <dbReference type="Proteomes" id="UP000277191"/>
    </source>
</evidence>
<dbReference type="Gene3D" id="2.10.70.40">
    <property type="entry name" value="peptidoglycan hydrolase"/>
    <property type="match status" value="1"/>
</dbReference>
<proteinExistence type="predicted"/>
<organism evidence="4 5">
    <name type="scientific">Burkholderia cenocepacia</name>
    <dbReference type="NCBI Taxonomy" id="95486"/>
    <lineage>
        <taxon>Bacteria</taxon>
        <taxon>Pseudomonadati</taxon>
        <taxon>Pseudomonadota</taxon>
        <taxon>Betaproteobacteria</taxon>
        <taxon>Burkholderiales</taxon>
        <taxon>Burkholderiaceae</taxon>
        <taxon>Burkholderia</taxon>
        <taxon>Burkholderia cepacia complex</taxon>
    </lineage>
</organism>
<protein>
    <submittedName>
        <fullName evidence="4">Flagellar assembly peptidoglycan hydrolase FlgJ</fullName>
    </submittedName>
</protein>
<keyword evidence="4" id="KW-0282">Flagellum</keyword>
<sequence>MFRPDVAFVPAAPGPSARTPSPVASASESAMSFGSLYASLNRDIRGTIRNGFGRSSEPQLSSQAAAWTNMMRARAEALAKPQQGVLGSGAPATGPNFADSDQQAFLAEIMPHARRAGAMIGAAPELIAAHAALESGWGSKPLKNVRGETTHNLFGIKSTGGWAGESAAAVTTEYVNGSAVKMVDHFRAYRSYGGAFHDYAKLLRDSPRYAGVRNVGDDASAFASALKHGGYATDPAYATKLVEMVGLVKRMVR</sequence>
<dbReference type="PANTHER" id="PTHR33308:SF9">
    <property type="entry name" value="PEPTIDOGLYCAN HYDROLASE FLGJ"/>
    <property type="match status" value="1"/>
</dbReference>
<dbReference type="Proteomes" id="UP000277191">
    <property type="component" value="Chromosome 2"/>
</dbReference>
<gene>
    <name evidence="4" type="ORF">D5R55_19190</name>
</gene>
<feature type="region of interest" description="Disordered" evidence="2">
    <location>
        <begin position="1"/>
        <end position="24"/>
    </location>
</feature>
<dbReference type="SMART" id="SM00047">
    <property type="entry name" value="LYZ2"/>
    <property type="match status" value="1"/>
</dbReference>
<dbReference type="EMBL" id="CP034546">
    <property type="protein sequence ID" value="AZQ53114.1"/>
    <property type="molecule type" value="Genomic_DNA"/>
</dbReference>
<evidence type="ECO:0000259" key="3">
    <source>
        <dbReference type="SMART" id="SM00047"/>
    </source>
</evidence>
<dbReference type="Pfam" id="PF01832">
    <property type="entry name" value="Glucosaminidase"/>
    <property type="match status" value="1"/>
</dbReference>
<dbReference type="GO" id="GO:0004040">
    <property type="term" value="F:amidase activity"/>
    <property type="evidence" value="ECO:0007669"/>
    <property type="project" value="InterPro"/>
</dbReference>
<evidence type="ECO:0000256" key="2">
    <source>
        <dbReference type="SAM" id="MobiDB-lite"/>
    </source>
</evidence>
<dbReference type="Gene3D" id="1.10.530.10">
    <property type="match status" value="1"/>
</dbReference>
<keyword evidence="4" id="KW-0969">Cilium</keyword>
<dbReference type="AlphaFoldDB" id="A0A3Q9FAZ8"/>
<feature type="domain" description="Mannosyl-glycoprotein endo-beta-N-acetylglucosamidase-like" evidence="3">
    <location>
        <begin position="98"/>
        <end position="249"/>
    </location>
</feature>
<evidence type="ECO:0000313" key="4">
    <source>
        <dbReference type="EMBL" id="AZQ53114.1"/>
    </source>
</evidence>